<dbReference type="AlphaFoldDB" id="A0A2K1FS79"/>
<dbReference type="EMBL" id="POWG01000051">
    <property type="protein sequence ID" value="PNQ95378.1"/>
    <property type="molecule type" value="Genomic_DNA"/>
</dbReference>
<dbReference type="GO" id="GO:0007165">
    <property type="term" value="P:signal transduction"/>
    <property type="evidence" value="ECO:0007669"/>
    <property type="project" value="UniProtKB-KW"/>
</dbReference>
<evidence type="ECO:0000259" key="5">
    <source>
        <dbReference type="PROSITE" id="PS50111"/>
    </source>
</evidence>
<feature type="transmembrane region" description="Helical" evidence="4">
    <location>
        <begin position="7"/>
        <end position="27"/>
    </location>
</feature>
<keyword evidence="4" id="KW-0472">Membrane</keyword>
<geneLocation type="plasmid" evidence="7">
    <name>p31unnamed</name>
</geneLocation>
<dbReference type="PANTHER" id="PTHR32089">
    <property type="entry name" value="METHYL-ACCEPTING CHEMOTAXIS PROTEIN MCPB"/>
    <property type="match status" value="1"/>
</dbReference>
<dbReference type="RefSeq" id="WP_103041502.1">
    <property type="nucleotide sequence ID" value="NZ_POWG01000051.1"/>
</dbReference>
<sequence length="435" mass="45288">MVNLSSLYRSGILTAGSTALLLGSALWETATGGAALPMAVVTLPAGAALLAAFFFQWRVGEAIKRATEVCRQGASGRFEARLVRMRESGEVGALFDAINDLLDPVDAFVREATASLDVVARGEFSRCLVETGLHGAFARAAGAINRSSAHMAARMADLERKTADFENRTLAIATTMADAAASLRADAAILAESSEGTVAIVSDVGAAGRATSDVVRRALETLSAFAERVTEVERHSAMSAAQIVRTVAQARETDERMNTLATAAHRIDDVIVVIETVAKQTNLLALNATIEAARAGEAGKGFAVVAGEVKHLANRTAEATGEITREVAHMQQATAAAVTAIQGIIAMVGSLDGLAKSTATEMRTQKEGLSHVSTMLADAVSTADTAVSQVSGIAMAASDTERKAGAVLDAADRMRTEACALRREVDAFLTAVRST</sequence>
<evidence type="ECO:0000259" key="6">
    <source>
        <dbReference type="PROSITE" id="PS50885"/>
    </source>
</evidence>
<dbReference type="GO" id="GO:0016020">
    <property type="term" value="C:membrane"/>
    <property type="evidence" value="ECO:0007669"/>
    <property type="project" value="InterPro"/>
</dbReference>
<evidence type="ECO:0000256" key="2">
    <source>
        <dbReference type="ARBA" id="ARBA00029447"/>
    </source>
</evidence>
<proteinExistence type="inferred from homology"/>
<keyword evidence="4" id="KW-0812">Transmembrane</keyword>
<dbReference type="Pfam" id="PF00015">
    <property type="entry name" value="MCPsignal"/>
    <property type="match status" value="1"/>
</dbReference>
<evidence type="ECO:0008006" key="9">
    <source>
        <dbReference type="Google" id="ProtNLM"/>
    </source>
</evidence>
<feature type="transmembrane region" description="Helical" evidence="4">
    <location>
        <begin position="33"/>
        <end position="55"/>
    </location>
</feature>
<comment type="similarity">
    <text evidence="2">Belongs to the methyl-accepting chemotaxis (MCP) protein family.</text>
</comment>
<protein>
    <recommendedName>
        <fullName evidence="9">Methyl-accepting chemotaxis protein</fullName>
    </recommendedName>
</protein>
<dbReference type="PROSITE" id="PS50111">
    <property type="entry name" value="CHEMOTAXIS_TRANSDUC_2"/>
    <property type="match status" value="1"/>
</dbReference>
<reference evidence="7 8" key="1">
    <citation type="submission" date="2018-01" db="EMBL/GenBank/DDBJ databases">
        <title>Whole genome sequence of Azospirillum brasilense REC3 isolated from strawberry roots.</title>
        <authorList>
            <person name="Fontana C.A."/>
            <person name="Salazar S.M."/>
            <person name="Bassi D."/>
            <person name="Puglisi E."/>
            <person name="Lovaisa N.C."/>
            <person name="Toffoli L.M."/>
            <person name="Pedraza R."/>
            <person name="Cocconcelli P.S."/>
        </authorList>
    </citation>
    <scope>NUCLEOTIDE SEQUENCE [LARGE SCALE GENOMIC DNA]</scope>
    <source>
        <strain evidence="7 8">REC3</strain>
        <plasmid evidence="7">p31unnamed</plasmid>
    </source>
</reference>
<dbReference type="PANTHER" id="PTHR32089:SF112">
    <property type="entry name" value="LYSOZYME-LIKE PROTEIN-RELATED"/>
    <property type="match status" value="1"/>
</dbReference>
<accession>A0A2K1FS79</accession>
<keyword evidence="1 3" id="KW-0807">Transducer</keyword>
<feature type="domain" description="HAMP" evidence="6">
    <location>
        <begin position="57"/>
        <end position="110"/>
    </location>
</feature>
<comment type="caution">
    <text evidence="7">The sequence shown here is derived from an EMBL/GenBank/DDBJ whole genome shotgun (WGS) entry which is preliminary data.</text>
</comment>
<evidence type="ECO:0000256" key="3">
    <source>
        <dbReference type="PROSITE-ProRule" id="PRU00284"/>
    </source>
</evidence>
<evidence type="ECO:0000256" key="1">
    <source>
        <dbReference type="ARBA" id="ARBA00023224"/>
    </source>
</evidence>
<dbReference type="Gene3D" id="1.10.287.950">
    <property type="entry name" value="Methyl-accepting chemotaxis protein"/>
    <property type="match status" value="1"/>
</dbReference>
<name>A0A2K1FS79_9PROT</name>
<feature type="domain" description="Methyl-accepting transducer" evidence="5">
    <location>
        <begin position="172"/>
        <end position="401"/>
    </location>
</feature>
<organism evidence="7 8">
    <name type="scientific">Azospirillum argentinense</name>
    <dbReference type="NCBI Taxonomy" id="2970906"/>
    <lineage>
        <taxon>Bacteria</taxon>
        <taxon>Pseudomonadati</taxon>
        <taxon>Pseudomonadota</taxon>
        <taxon>Alphaproteobacteria</taxon>
        <taxon>Rhodospirillales</taxon>
        <taxon>Azospirillaceae</taxon>
        <taxon>Azospirillum</taxon>
    </lineage>
</organism>
<dbReference type="InterPro" id="IPR003660">
    <property type="entry name" value="HAMP_dom"/>
</dbReference>
<gene>
    <name evidence="7" type="ORF">C1S70_29360</name>
</gene>
<dbReference type="Proteomes" id="UP000236268">
    <property type="component" value="Unassembled WGS sequence"/>
</dbReference>
<keyword evidence="4" id="KW-1133">Transmembrane helix</keyword>
<dbReference type="PROSITE" id="PS50885">
    <property type="entry name" value="HAMP"/>
    <property type="match status" value="1"/>
</dbReference>
<dbReference type="SMART" id="SM00283">
    <property type="entry name" value="MA"/>
    <property type="match status" value="1"/>
</dbReference>
<dbReference type="SUPFAM" id="SSF58104">
    <property type="entry name" value="Methyl-accepting chemotaxis protein (MCP) signaling domain"/>
    <property type="match status" value="1"/>
</dbReference>
<evidence type="ECO:0000313" key="8">
    <source>
        <dbReference type="Proteomes" id="UP000236268"/>
    </source>
</evidence>
<evidence type="ECO:0000256" key="4">
    <source>
        <dbReference type="SAM" id="Phobius"/>
    </source>
</evidence>
<keyword evidence="7" id="KW-0614">Plasmid</keyword>
<dbReference type="InterPro" id="IPR004089">
    <property type="entry name" value="MCPsignal_dom"/>
</dbReference>
<dbReference type="Gene3D" id="1.20.120.1530">
    <property type="match status" value="1"/>
</dbReference>
<evidence type="ECO:0000313" key="7">
    <source>
        <dbReference type="EMBL" id="PNQ95378.1"/>
    </source>
</evidence>